<dbReference type="OrthoDB" id="1649389at2"/>
<evidence type="ECO:0000313" key="2">
    <source>
        <dbReference type="Proteomes" id="UP000295573"/>
    </source>
</evidence>
<dbReference type="EMBL" id="SLWR01000010">
    <property type="protein sequence ID" value="TCO44407.1"/>
    <property type="molecule type" value="Genomic_DNA"/>
</dbReference>
<accession>A0A4R2IIN2</accession>
<dbReference type="Proteomes" id="UP000295573">
    <property type="component" value="Unassembled WGS sequence"/>
</dbReference>
<protein>
    <submittedName>
        <fullName evidence="1">AAA domain-containing protein</fullName>
    </submittedName>
</protein>
<dbReference type="RefSeq" id="WP_132153399.1">
    <property type="nucleotide sequence ID" value="NZ_SLWR01000010.1"/>
</dbReference>
<reference evidence="1 2" key="1">
    <citation type="journal article" date="2015" name="Stand. Genomic Sci.">
        <title>Genomic Encyclopedia of Bacterial and Archaeal Type Strains, Phase III: the genomes of soil and plant-associated and newly described type strains.</title>
        <authorList>
            <person name="Whitman W.B."/>
            <person name="Woyke T."/>
            <person name="Klenk H.P."/>
            <person name="Zhou Y."/>
            <person name="Lilburn T.G."/>
            <person name="Beck B.J."/>
            <person name="De Vos P."/>
            <person name="Vandamme P."/>
            <person name="Eisen J.A."/>
            <person name="Garrity G."/>
            <person name="Hugenholtz P."/>
            <person name="Kyrpides N.C."/>
        </authorList>
    </citation>
    <scope>NUCLEOTIDE SEQUENCE [LARGE SCALE GENOMIC DNA]</scope>
    <source>
        <strain evidence="1 2">VKM Ac-2541</strain>
    </source>
</reference>
<gene>
    <name evidence="1" type="ORF">EV646_110121</name>
</gene>
<dbReference type="Gene3D" id="3.40.50.300">
    <property type="entry name" value="P-loop containing nucleotide triphosphate hydrolases"/>
    <property type="match status" value="1"/>
</dbReference>
<keyword evidence="2" id="KW-1185">Reference proteome</keyword>
<dbReference type="Pfam" id="PF13671">
    <property type="entry name" value="AAA_33"/>
    <property type="match status" value="1"/>
</dbReference>
<comment type="caution">
    <text evidence="1">The sequence shown here is derived from an EMBL/GenBank/DDBJ whole genome shotgun (WGS) entry which is preliminary data.</text>
</comment>
<dbReference type="SUPFAM" id="SSF52540">
    <property type="entry name" value="P-loop containing nucleoside triphosphate hydrolases"/>
    <property type="match status" value="1"/>
</dbReference>
<sequence>MSDVLLLTGSPGSGKTTVAALVATDAARPTVHLTTDEFFRAIRTGFIAPYLPDAWRQNEIVVDAIVAAVTEYVRGGYDVVVDGIIGPWFLPVYRKAAAEGDWRMSYVVLRPDLDTTLDRARQRAETELKDVDAITGLYGAFADLGELEPHVIDTTHLDAVQTAAAVRDAVASGNYLLSAGTTGPRSE</sequence>
<dbReference type="InterPro" id="IPR027417">
    <property type="entry name" value="P-loop_NTPase"/>
</dbReference>
<proteinExistence type="predicted"/>
<name>A0A4R2IIN2_9ACTN</name>
<organism evidence="1 2">
    <name type="scientific">Kribbella antiqua</name>
    <dbReference type="NCBI Taxonomy" id="2512217"/>
    <lineage>
        <taxon>Bacteria</taxon>
        <taxon>Bacillati</taxon>
        <taxon>Actinomycetota</taxon>
        <taxon>Actinomycetes</taxon>
        <taxon>Propionibacteriales</taxon>
        <taxon>Kribbellaceae</taxon>
        <taxon>Kribbella</taxon>
    </lineage>
</organism>
<evidence type="ECO:0000313" key="1">
    <source>
        <dbReference type="EMBL" id="TCO44407.1"/>
    </source>
</evidence>
<dbReference type="AlphaFoldDB" id="A0A4R2IIN2"/>